<keyword evidence="2" id="KW-1185">Reference proteome</keyword>
<sequence>MRIEELASNWEAEATGEVALFEYAVQLPLDDAAKLEALTELFPRRNRQQLISELLSAAMDDLVSCLPYVQGERIISRDEMGDPIYEDVGLTPAYLRLAQQHRRRLQGDMEE</sequence>
<name>A0A6C0U1M9_9GAMM</name>
<dbReference type="RefSeq" id="WP_163494136.1">
    <property type="nucleotide sequence ID" value="NZ_CP048711.1"/>
</dbReference>
<evidence type="ECO:0000313" key="2">
    <source>
        <dbReference type="Proteomes" id="UP000477680"/>
    </source>
</evidence>
<dbReference type="Proteomes" id="UP000477680">
    <property type="component" value="Chromosome"/>
</dbReference>
<organism evidence="1 2">
    <name type="scientific">Kineobactrum salinum</name>
    <dbReference type="NCBI Taxonomy" id="2708301"/>
    <lineage>
        <taxon>Bacteria</taxon>
        <taxon>Pseudomonadati</taxon>
        <taxon>Pseudomonadota</taxon>
        <taxon>Gammaproteobacteria</taxon>
        <taxon>Cellvibrionales</taxon>
        <taxon>Halieaceae</taxon>
        <taxon>Kineobactrum</taxon>
    </lineage>
</organism>
<dbReference type="AlphaFoldDB" id="A0A6C0U1M9"/>
<protein>
    <recommendedName>
        <fullName evidence="3">Type 1 pili tip component</fullName>
    </recommendedName>
</protein>
<proteinExistence type="predicted"/>
<reference evidence="1 2" key="1">
    <citation type="submission" date="2020-02" db="EMBL/GenBank/DDBJ databases">
        <title>Genome sequencing for Kineobactrum sp. M2.</title>
        <authorList>
            <person name="Park S.-J."/>
        </authorList>
    </citation>
    <scope>NUCLEOTIDE SEQUENCE [LARGE SCALE GENOMIC DNA]</scope>
    <source>
        <strain evidence="1 2">M2</strain>
    </source>
</reference>
<evidence type="ECO:0000313" key="1">
    <source>
        <dbReference type="EMBL" id="QIB64887.1"/>
    </source>
</evidence>
<dbReference type="EMBL" id="CP048711">
    <property type="protein sequence ID" value="QIB64887.1"/>
    <property type="molecule type" value="Genomic_DNA"/>
</dbReference>
<gene>
    <name evidence="1" type="ORF">G3T16_05260</name>
</gene>
<dbReference type="KEGG" id="kim:G3T16_05260"/>
<accession>A0A6C0U1M9</accession>
<evidence type="ECO:0008006" key="3">
    <source>
        <dbReference type="Google" id="ProtNLM"/>
    </source>
</evidence>